<dbReference type="AlphaFoldDB" id="A0A8J3Q5F1"/>
<keyword evidence="2" id="KW-1185">Reference proteome</keyword>
<evidence type="ECO:0008006" key="3">
    <source>
        <dbReference type="Google" id="ProtNLM"/>
    </source>
</evidence>
<dbReference type="Proteomes" id="UP000612899">
    <property type="component" value="Unassembled WGS sequence"/>
</dbReference>
<dbReference type="EMBL" id="BONY01000008">
    <property type="protein sequence ID" value="GIH03637.1"/>
    <property type="molecule type" value="Genomic_DNA"/>
</dbReference>
<comment type="caution">
    <text evidence="1">The sequence shown here is derived from an EMBL/GenBank/DDBJ whole genome shotgun (WGS) entry which is preliminary data.</text>
</comment>
<dbReference type="RefSeq" id="WP_203907536.1">
    <property type="nucleotide sequence ID" value="NZ_BONY01000008.1"/>
</dbReference>
<sequence>MTTPNLPPAWAPDACTLPTADRPLRLSEFDDLFTGLTSLDRISPVQIRLHLAGAAGLEATVRNLTARETECCSFFTFTTTPVPGTADGRLTLDVEVPAAHIAVLAALAERAETLAASGKAS</sequence>
<reference evidence="1" key="1">
    <citation type="submission" date="2021-01" db="EMBL/GenBank/DDBJ databases">
        <title>Whole genome shotgun sequence of Rhizocola hellebori NBRC 109834.</title>
        <authorList>
            <person name="Komaki H."/>
            <person name="Tamura T."/>
        </authorList>
    </citation>
    <scope>NUCLEOTIDE SEQUENCE</scope>
    <source>
        <strain evidence="1">NBRC 109834</strain>
    </source>
</reference>
<organism evidence="1 2">
    <name type="scientific">Rhizocola hellebori</name>
    <dbReference type="NCBI Taxonomy" id="1392758"/>
    <lineage>
        <taxon>Bacteria</taxon>
        <taxon>Bacillati</taxon>
        <taxon>Actinomycetota</taxon>
        <taxon>Actinomycetes</taxon>
        <taxon>Micromonosporales</taxon>
        <taxon>Micromonosporaceae</taxon>
        <taxon>Rhizocola</taxon>
    </lineage>
</organism>
<name>A0A8J3Q5F1_9ACTN</name>
<accession>A0A8J3Q5F1</accession>
<protein>
    <recommendedName>
        <fullName evidence="3">Arsenate reductase</fullName>
    </recommendedName>
</protein>
<evidence type="ECO:0000313" key="1">
    <source>
        <dbReference type="EMBL" id="GIH03637.1"/>
    </source>
</evidence>
<proteinExistence type="predicted"/>
<gene>
    <name evidence="1" type="ORF">Rhe02_17040</name>
</gene>
<evidence type="ECO:0000313" key="2">
    <source>
        <dbReference type="Proteomes" id="UP000612899"/>
    </source>
</evidence>